<reference evidence="1" key="1">
    <citation type="submission" date="2022-10" db="EMBL/GenBank/DDBJ databases">
        <authorList>
            <person name="Chen Y."/>
            <person name="Dougan E. K."/>
            <person name="Chan C."/>
            <person name="Rhodes N."/>
            <person name="Thang M."/>
        </authorList>
    </citation>
    <scope>NUCLEOTIDE SEQUENCE</scope>
</reference>
<evidence type="ECO:0008006" key="4">
    <source>
        <dbReference type="Google" id="ProtNLM"/>
    </source>
</evidence>
<dbReference type="EMBL" id="CAMXCT030000860">
    <property type="protein sequence ID" value="CAL4771409.1"/>
    <property type="molecule type" value="Genomic_DNA"/>
</dbReference>
<gene>
    <name evidence="1" type="ORF">C1SCF055_LOCUS11651</name>
</gene>
<dbReference type="Proteomes" id="UP001152797">
    <property type="component" value="Unassembled WGS sequence"/>
</dbReference>
<dbReference type="SUPFAM" id="SSF50370">
    <property type="entry name" value="Ricin B-like lectins"/>
    <property type="match status" value="1"/>
</dbReference>
<proteinExistence type="predicted"/>
<dbReference type="Gene3D" id="1.10.287.700">
    <property type="entry name" value="Helix hairpin bin"/>
    <property type="match status" value="1"/>
</dbReference>
<dbReference type="InterPro" id="IPR035992">
    <property type="entry name" value="Ricin_B-like_lectins"/>
</dbReference>
<dbReference type="AlphaFoldDB" id="A0A9P1FRS0"/>
<dbReference type="Gene3D" id="2.80.10.50">
    <property type="match status" value="1"/>
</dbReference>
<evidence type="ECO:0000313" key="2">
    <source>
        <dbReference type="EMBL" id="CAL4771409.1"/>
    </source>
</evidence>
<name>A0A9P1FRS0_9DINO</name>
<reference evidence="2 3" key="2">
    <citation type="submission" date="2024-05" db="EMBL/GenBank/DDBJ databases">
        <authorList>
            <person name="Chen Y."/>
            <person name="Shah S."/>
            <person name="Dougan E. K."/>
            <person name="Thang M."/>
            <person name="Chan C."/>
        </authorList>
    </citation>
    <scope>NUCLEOTIDE SEQUENCE [LARGE SCALE GENOMIC DNA]</scope>
</reference>
<organism evidence="1">
    <name type="scientific">Cladocopium goreaui</name>
    <dbReference type="NCBI Taxonomy" id="2562237"/>
    <lineage>
        <taxon>Eukaryota</taxon>
        <taxon>Sar</taxon>
        <taxon>Alveolata</taxon>
        <taxon>Dinophyceae</taxon>
        <taxon>Suessiales</taxon>
        <taxon>Symbiodiniaceae</taxon>
        <taxon>Cladocopium</taxon>
    </lineage>
</organism>
<dbReference type="EMBL" id="CAMXCT010000860">
    <property type="protein sequence ID" value="CAI3984097.1"/>
    <property type="molecule type" value="Genomic_DNA"/>
</dbReference>
<keyword evidence="3" id="KW-1185">Reference proteome</keyword>
<sequence>MAFLGALKVVQKVAHQLKDFTEDTGKKALDGVQKVAKDAKDLSEDASKQALQQAWEKTLEGAKKIGKEVKELTEGTGKKALEGAQKVAKDAKGFSENAWEQTLEGAKKISKEVKDFSEDATRKMAPVGPVGINLLEMGLNPLILANLTTASVLVDLPLLSIPLIGIGLHSLGRHASARDAQDARDARDPDFESLVTRPFDHTQPYREVRDPGTLLWIPHTAFPCDVVTESGYTDLSHLRPSNGEPQPMDPVPVIDLSHEFDMAQLDAEDVASVSDSTDDFTLVSSVFSADESASSEDRSLDTFPVETAPAMLLERMRDFLEKEEKFDSPAAGALRVLLQHQGRPMGPVNISLACRPDLVLDLDFGRCHRGTAIQIYRKDGVNGNQNQRWELHGDSIRLAADDAWGLGGAAELEEVKLEDLEHQAAFVFEDGRIKLANNRQLCLDVCGGRLEAGSKVILYPVKPDDDEGRCNQLWILNHA</sequence>
<evidence type="ECO:0000313" key="1">
    <source>
        <dbReference type="EMBL" id="CAI3984097.1"/>
    </source>
</evidence>
<accession>A0A9P1FRS0</accession>
<dbReference type="EMBL" id="CAMXCT020000860">
    <property type="protein sequence ID" value="CAL1137472.1"/>
    <property type="molecule type" value="Genomic_DNA"/>
</dbReference>
<comment type="caution">
    <text evidence="1">The sequence shown here is derived from an EMBL/GenBank/DDBJ whole genome shotgun (WGS) entry which is preliminary data.</text>
</comment>
<evidence type="ECO:0000313" key="3">
    <source>
        <dbReference type="Proteomes" id="UP001152797"/>
    </source>
</evidence>
<protein>
    <recommendedName>
        <fullName evidence="4">Ricin B lectin domain-containing protein</fullName>
    </recommendedName>
</protein>